<organism evidence="1 2">
    <name type="scientific">Hyalomma asiaticum</name>
    <name type="common">Tick</name>
    <dbReference type="NCBI Taxonomy" id="266040"/>
    <lineage>
        <taxon>Eukaryota</taxon>
        <taxon>Metazoa</taxon>
        <taxon>Ecdysozoa</taxon>
        <taxon>Arthropoda</taxon>
        <taxon>Chelicerata</taxon>
        <taxon>Arachnida</taxon>
        <taxon>Acari</taxon>
        <taxon>Parasitiformes</taxon>
        <taxon>Ixodida</taxon>
        <taxon>Ixodoidea</taxon>
        <taxon>Ixodidae</taxon>
        <taxon>Hyalomminae</taxon>
        <taxon>Hyalomma</taxon>
    </lineage>
</organism>
<sequence length="2098" mass="233419">MDPQGPGDPPTGRQPRIDGHGQEEGAAPATGYATVPGAMLSASQPEKSSVEERDKAESPRRQTSSTRGDSTPARVTASLMITVPQSDLRPQRPHVLRTQVAEKTGASERGSPKRFTWVPSLRLLDDSKASACVDAAQLRVPEGDDEAKSTTLLIDASSSASAEAATAPPTEADGTSRAPAPRTEPLEVRTKLSVVSTRRPSRGRPFLTTREGKPPGEREVASSRDSGEQLGASSMAKSEVEHPKTSLLHNVSSRVGALLVKVLGKSSPGPEGSSTEGAPGTAESRKPHSCISRPTGDGTLGVSKVRPRTKESQVIQQTVRTSSRTSSPQDVAAEPAAASNERMRKFGGVKEGMAADAEKTQRELGTFRIQSTVPPESSATELSSAGLPFADGHGDVQRQRRQKAPLPHRGFQDSKAGSPYCYTLAVTSAAFESAERKRNGKKKSKERKQRKSHRRDDGDAKSRKSKSSSKGKGRRHDRGRQRDKESSKHASKGGRRKRKDDDKTEDAADISDEPTQPTAGSTYDVSSNLGSREFSFEISSVPFTRGALPRPELTRPSKQRLDSDQWHVSPTSRVTRGYESPKSPHSVEVASPASPASPMSPLSTTSPFSFASPDRTASPTQGDELSPLIDQEVKSEQKSPPAGGDGKSPTKEEPSPPIGTSASPSPAERSRKKPREKTSQRKSRSKHRSQRSKSKHRSKRGHGRKNKRHRSREPPEDKDLSPPVESASSPLTQSREDTSRRKPKSKRSHRSKHRSKSRHHGSEHRHRGRGKRSHSSRRSGKRSSGERGKRHRMHERKKKYTPKGAPMRGDGTGPYMFEWRTSDIPSVAGVELKWSTAHLHDTSGPSSPGEGYGASKGGADWMPFTSAHKTEQAAGRDAEERSPVVSSTTSSPTEVSSDLSSPDRSRSRGEDSRSPRRRHEKRGRSSSRRRRRHKRSHHGGRKERGHRRSRGSKRERESRRKRGPHHGERKHRKHHHRHRSKRKHGKESPASPRGEVSPAMPEGAASPPTDTMSRSPESTQDTDKKRSPRARSRSRRKKEKREREDSPKRSRSSGRSKKRRGRSTSRKSGSKSPSVSSEFSSESRKSRRRRRSRKRHKSHSSRRSKRSHGGRSRSKSKERHDKAGGDLESPERGSKSPYEKSPEGTISPERRSESRESKRSRSRRSRSRKGRSKRRREGKSRSKSSRKSRRSAKSPDISGSPKASRESVSPERRSETRASKRSKSSRRTRSRDGRKSGSRSSRKSKGSRHSKRKHGRRSRHGRRRKRRRGKRSGKRSSRGRKSRSPRGSGRRSKSSRRSRGRRRRRKHGKGGKRHGISRKRAHSTKASRERRRHGVKKSPEQVGYAGDSTFFCLALAIFAILVLIVCALVVYYILVIKPTSEATSSTSSEGTGHTGSRRPTRKHRTRRPRTTAKPLEAYYCMSGYCRREGHYINAIRSATTSPCDDFYDHVCATWVSQHPAHSTSTGSIISQDTMIQIALSRHLLDVFKVVKGRPDVGVAADLHSDCVDRIASIPPAADSLASVFSKWSIVSWPRGDAVRGGEVAVWRFAAELARDLDLATIAQVGVSVNPNNLDETVVTLEKPRFLLSEVDHERSDAAELFKQAVEEVVGKLKASVARDFAQRLFAVRSRFAAVRPSSYSDEDELVVRFGTLSEGLQEFLNVLLSNVPTSLPSEANVVLRSPQYFQRDVDAVLRSFPHEDTVNYFGFLVVVHLAPFLSHDMRSLRNLFADSVLGHTVGDVAVDTPLLCAWLVDRALPDCIAKAAVMWRQSAGRDVITREWLSQLETVFLQHATDLPWISELSALLVRYRLKRRATTRVGPAPSMRLDCARGLSPAGPNPLLVFWNVSKQRQDMVLRGLLTHGDRLRSQVWAGRTDMSVEASFRRDFQLVHVPSALFNDSVPTRSSIFVFHLARVAVRFYRALAQFLYENPYEREAPLSFADDYGHRLDEILECIREHAFDPRAPKSSVRALLDRTTALQLAINAFDQLLPIRRIWRLDLRLEDLPKVTAHQLFFIYFALDNCESTDPAFHSGRAKAKQRVNMPLRQLSQFAEAFKCPPGAPMAGLDCVSDFARRRAAAQAAWNVKDNDEDVAHESANS</sequence>
<dbReference type="EMBL" id="CM023490">
    <property type="protein sequence ID" value="KAH6943241.1"/>
    <property type="molecule type" value="Genomic_DNA"/>
</dbReference>
<keyword evidence="2" id="KW-1185">Reference proteome</keyword>
<proteinExistence type="predicted"/>
<evidence type="ECO:0000313" key="1">
    <source>
        <dbReference type="EMBL" id="KAH6943241.1"/>
    </source>
</evidence>
<evidence type="ECO:0000313" key="2">
    <source>
        <dbReference type="Proteomes" id="UP000821845"/>
    </source>
</evidence>
<reference evidence="1" key="1">
    <citation type="submission" date="2020-05" db="EMBL/GenBank/DDBJ databases">
        <title>Large-scale comparative analyses of tick genomes elucidate their genetic diversity and vector capacities.</title>
        <authorList>
            <person name="Jia N."/>
            <person name="Wang J."/>
            <person name="Shi W."/>
            <person name="Du L."/>
            <person name="Sun Y."/>
            <person name="Zhan W."/>
            <person name="Jiang J."/>
            <person name="Wang Q."/>
            <person name="Zhang B."/>
            <person name="Ji P."/>
            <person name="Sakyi L.B."/>
            <person name="Cui X."/>
            <person name="Yuan T."/>
            <person name="Jiang B."/>
            <person name="Yang W."/>
            <person name="Lam T.T.-Y."/>
            <person name="Chang Q."/>
            <person name="Ding S."/>
            <person name="Wang X."/>
            <person name="Zhu J."/>
            <person name="Ruan X."/>
            <person name="Zhao L."/>
            <person name="Wei J."/>
            <person name="Que T."/>
            <person name="Du C."/>
            <person name="Cheng J."/>
            <person name="Dai P."/>
            <person name="Han X."/>
            <person name="Huang E."/>
            <person name="Gao Y."/>
            <person name="Liu J."/>
            <person name="Shao H."/>
            <person name="Ye R."/>
            <person name="Li L."/>
            <person name="Wei W."/>
            <person name="Wang X."/>
            <person name="Wang C."/>
            <person name="Yang T."/>
            <person name="Huo Q."/>
            <person name="Li W."/>
            <person name="Guo W."/>
            <person name="Chen H."/>
            <person name="Zhou L."/>
            <person name="Ni X."/>
            <person name="Tian J."/>
            <person name="Zhou Y."/>
            <person name="Sheng Y."/>
            <person name="Liu T."/>
            <person name="Pan Y."/>
            <person name="Xia L."/>
            <person name="Li J."/>
            <person name="Zhao F."/>
            <person name="Cao W."/>
        </authorList>
    </citation>
    <scope>NUCLEOTIDE SEQUENCE</scope>
    <source>
        <strain evidence="1">Hyas-2018</strain>
    </source>
</reference>
<comment type="caution">
    <text evidence="1">The sequence shown here is derived from an EMBL/GenBank/DDBJ whole genome shotgun (WGS) entry which is preliminary data.</text>
</comment>
<accession>A0ACB7TAG2</accession>
<name>A0ACB7TAG2_HYAAI</name>
<gene>
    <name evidence="1" type="ORF">HPB50_017967</name>
</gene>
<protein>
    <submittedName>
        <fullName evidence="1">Uncharacterized protein</fullName>
    </submittedName>
</protein>
<dbReference type="Proteomes" id="UP000821845">
    <property type="component" value="Chromosome 10"/>
</dbReference>